<organism evidence="2 3">
    <name type="scientific">Trichinella papuae</name>
    <dbReference type="NCBI Taxonomy" id="268474"/>
    <lineage>
        <taxon>Eukaryota</taxon>
        <taxon>Metazoa</taxon>
        <taxon>Ecdysozoa</taxon>
        <taxon>Nematoda</taxon>
        <taxon>Enoplea</taxon>
        <taxon>Dorylaimia</taxon>
        <taxon>Trichinellida</taxon>
        <taxon>Trichinellidae</taxon>
        <taxon>Trichinella</taxon>
    </lineage>
</organism>
<dbReference type="AlphaFoldDB" id="A0A0V1M3D2"/>
<proteinExistence type="predicted"/>
<accession>A0A0V1M3D2</accession>
<keyword evidence="3" id="KW-1185">Reference proteome</keyword>
<evidence type="ECO:0000313" key="2">
    <source>
        <dbReference type="EMBL" id="KRZ66216.1"/>
    </source>
</evidence>
<name>A0A0V1M3D2_9BILA</name>
<dbReference type="EMBL" id="JYDO01000256">
    <property type="protein sequence ID" value="KRZ66216.1"/>
    <property type="molecule type" value="Genomic_DNA"/>
</dbReference>
<gene>
    <name evidence="2" type="ORF">T10_13463</name>
</gene>
<feature type="region of interest" description="Disordered" evidence="1">
    <location>
        <begin position="1"/>
        <end position="23"/>
    </location>
</feature>
<evidence type="ECO:0000313" key="3">
    <source>
        <dbReference type="Proteomes" id="UP000054843"/>
    </source>
</evidence>
<reference evidence="2 3" key="1">
    <citation type="submission" date="2015-01" db="EMBL/GenBank/DDBJ databases">
        <title>Evolution of Trichinella species and genotypes.</title>
        <authorList>
            <person name="Korhonen P.K."/>
            <person name="Edoardo P."/>
            <person name="Giuseppe L.R."/>
            <person name="Gasser R.B."/>
        </authorList>
    </citation>
    <scope>NUCLEOTIDE SEQUENCE [LARGE SCALE GENOMIC DNA]</scope>
    <source>
        <strain evidence="2">ISS1980</strain>
    </source>
</reference>
<feature type="compositionally biased region" description="Polar residues" evidence="1">
    <location>
        <begin position="11"/>
        <end position="23"/>
    </location>
</feature>
<comment type="caution">
    <text evidence="2">The sequence shown here is derived from an EMBL/GenBank/DDBJ whole genome shotgun (WGS) entry which is preliminary data.</text>
</comment>
<dbReference type="Proteomes" id="UP000054843">
    <property type="component" value="Unassembled WGS sequence"/>
</dbReference>
<protein>
    <submittedName>
        <fullName evidence="2">Uncharacterized protein</fullName>
    </submittedName>
</protein>
<evidence type="ECO:0000256" key="1">
    <source>
        <dbReference type="SAM" id="MobiDB-lite"/>
    </source>
</evidence>
<sequence length="79" mass="8681">MAQYLGDTLHNKGNSIETGKQLLSRSPLHFDVEPATCHHDMERSAEELENQAGRNLLYVKVLTDQSADLGYLILAAPSG</sequence>